<dbReference type="Pfam" id="PF03992">
    <property type="entry name" value="ABM"/>
    <property type="match status" value="1"/>
</dbReference>
<organism evidence="2 3">
    <name type="scientific">Colletotrichum asianum</name>
    <dbReference type="NCBI Taxonomy" id="702518"/>
    <lineage>
        <taxon>Eukaryota</taxon>
        <taxon>Fungi</taxon>
        <taxon>Dikarya</taxon>
        <taxon>Ascomycota</taxon>
        <taxon>Pezizomycotina</taxon>
        <taxon>Sordariomycetes</taxon>
        <taxon>Hypocreomycetidae</taxon>
        <taxon>Glomerellales</taxon>
        <taxon>Glomerellaceae</taxon>
        <taxon>Colletotrichum</taxon>
        <taxon>Colletotrichum gloeosporioides species complex</taxon>
    </lineage>
</organism>
<name>A0A8H3ZN72_9PEZI</name>
<evidence type="ECO:0000313" key="3">
    <source>
        <dbReference type="Proteomes" id="UP000434172"/>
    </source>
</evidence>
<dbReference type="PANTHER" id="PTHR40624">
    <property type="entry name" value="BIOSYNTHESIS MONOOXYGENASE, PUTATIVE (AFU_ORTHOLOGUE AFUA_1G12025)-RELATED"/>
    <property type="match status" value="1"/>
</dbReference>
<feature type="domain" description="ABM" evidence="1">
    <location>
        <begin position="6"/>
        <end position="99"/>
    </location>
</feature>
<proteinExistence type="predicted"/>
<sequence>MSTQFLDLTAVITPKPGKAEQIFQLFSNCVNYSKANEPGTLRYEIHRGLKDKNGGLEEFVVRETYADEDALNKHMGGPDVVALVKAMQSGELVESVKVIHTNPGAGYERSKI</sequence>
<dbReference type="EMBL" id="WOWK01000036">
    <property type="protein sequence ID" value="KAF0325538.1"/>
    <property type="molecule type" value="Genomic_DNA"/>
</dbReference>
<dbReference type="PROSITE" id="PS51725">
    <property type="entry name" value="ABM"/>
    <property type="match status" value="1"/>
</dbReference>
<dbReference type="InterPro" id="IPR007138">
    <property type="entry name" value="ABM_dom"/>
</dbReference>
<evidence type="ECO:0000259" key="1">
    <source>
        <dbReference type="PROSITE" id="PS51725"/>
    </source>
</evidence>
<dbReference type="AlphaFoldDB" id="A0A8H3ZN72"/>
<dbReference type="InterPro" id="IPR011008">
    <property type="entry name" value="Dimeric_a/b-barrel"/>
</dbReference>
<gene>
    <name evidence="2" type="ORF">GQ607_007289</name>
</gene>
<evidence type="ECO:0000313" key="2">
    <source>
        <dbReference type="EMBL" id="KAF0325538.1"/>
    </source>
</evidence>
<dbReference type="PANTHER" id="PTHR40624:SF1">
    <property type="entry name" value="BIOSYNTHESIS MONOOXYGENASE, PUTATIVE (AFU_ORTHOLOGUE AFUA_1G12025)-RELATED"/>
    <property type="match status" value="1"/>
</dbReference>
<reference evidence="2 3" key="1">
    <citation type="submission" date="2019-12" db="EMBL/GenBank/DDBJ databases">
        <title>A genome sequence resource for the geographically widespread anthracnose pathogen Colletotrichum asianum.</title>
        <authorList>
            <person name="Meng Y."/>
        </authorList>
    </citation>
    <scope>NUCLEOTIDE SEQUENCE [LARGE SCALE GENOMIC DNA]</scope>
    <source>
        <strain evidence="2 3">ICMP 18580</strain>
    </source>
</reference>
<keyword evidence="3" id="KW-1185">Reference proteome</keyword>
<protein>
    <recommendedName>
        <fullName evidence="1">ABM domain-containing protein</fullName>
    </recommendedName>
</protein>
<accession>A0A8H3ZN72</accession>
<dbReference type="SUPFAM" id="SSF54909">
    <property type="entry name" value="Dimeric alpha+beta barrel"/>
    <property type="match status" value="1"/>
</dbReference>
<dbReference type="Gene3D" id="3.30.70.100">
    <property type="match status" value="1"/>
</dbReference>
<comment type="caution">
    <text evidence="2">The sequence shown here is derived from an EMBL/GenBank/DDBJ whole genome shotgun (WGS) entry which is preliminary data.</text>
</comment>
<dbReference type="OrthoDB" id="10011777at2759"/>
<dbReference type="Proteomes" id="UP000434172">
    <property type="component" value="Unassembled WGS sequence"/>
</dbReference>